<accession>A0A2H0RB49</accession>
<keyword evidence="3" id="KW-0808">Transferase</keyword>
<dbReference type="PANTHER" id="PTHR44307:SF2">
    <property type="entry name" value="PHOSPHOETHANOLAMINE METHYLTRANSFERASE ISOFORM X1"/>
    <property type="match status" value="1"/>
</dbReference>
<feature type="domain" description="Methyltransferase" evidence="6">
    <location>
        <begin position="43"/>
        <end position="134"/>
    </location>
</feature>
<comment type="pathway">
    <text evidence="4">Phospholipid metabolism.</text>
</comment>
<protein>
    <recommendedName>
        <fullName evidence="6">Methyltransferase domain-containing protein</fullName>
    </recommendedName>
</protein>
<dbReference type="Gene3D" id="3.40.50.150">
    <property type="entry name" value="Vaccinia Virus protein VP39"/>
    <property type="match status" value="1"/>
</dbReference>
<evidence type="ECO:0000259" key="6">
    <source>
        <dbReference type="Pfam" id="PF13649"/>
    </source>
</evidence>
<reference evidence="7 8" key="1">
    <citation type="submission" date="2017-09" db="EMBL/GenBank/DDBJ databases">
        <title>Depth-based differentiation of microbial function through sediment-hosted aquifers and enrichment of novel symbionts in the deep terrestrial subsurface.</title>
        <authorList>
            <person name="Probst A.J."/>
            <person name="Ladd B."/>
            <person name="Jarett J.K."/>
            <person name="Geller-Mcgrath D.E."/>
            <person name="Sieber C.M."/>
            <person name="Emerson J.B."/>
            <person name="Anantharaman K."/>
            <person name="Thomas B.C."/>
            <person name="Malmstrom R."/>
            <person name="Stieglmeier M."/>
            <person name="Klingl A."/>
            <person name="Woyke T."/>
            <person name="Ryan C.M."/>
            <person name="Banfield J.F."/>
        </authorList>
    </citation>
    <scope>NUCLEOTIDE SEQUENCE [LARGE SCALE GENOMIC DNA]</scope>
    <source>
        <strain evidence="7">CG10_big_fil_rev_8_21_14_0_10_32_10</strain>
    </source>
</reference>
<gene>
    <name evidence="7" type="ORF">COV24_04790</name>
</gene>
<dbReference type="GO" id="GO:0000234">
    <property type="term" value="F:phosphoethanolamine N-methyltransferase activity"/>
    <property type="evidence" value="ECO:0007669"/>
    <property type="project" value="UniProtKB-EC"/>
</dbReference>
<dbReference type="Pfam" id="PF13649">
    <property type="entry name" value="Methyltransf_25"/>
    <property type="match status" value="1"/>
</dbReference>
<evidence type="ECO:0000313" key="8">
    <source>
        <dbReference type="Proteomes" id="UP000230214"/>
    </source>
</evidence>
<dbReference type="AlphaFoldDB" id="A0A2H0RB49"/>
<dbReference type="PANTHER" id="PTHR44307">
    <property type="entry name" value="PHOSPHOETHANOLAMINE METHYLTRANSFERASE"/>
    <property type="match status" value="1"/>
</dbReference>
<dbReference type="InterPro" id="IPR029063">
    <property type="entry name" value="SAM-dependent_MTases_sf"/>
</dbReference>
<evidence type="ECO:0000256" key="3">
    <source>
        <dbReference type="ARBA" id="ARBA00022679"/>
    </source>
</evidence>
<comment type="caution">
    <text evidence="7">The sequence shown here is derived from an EMBL/GenBank/DDBJ whole genome shotgun (WGS) entry which is preliminary data.</text>
</comment>
<dbReference type="InterPro" id="IPR041698">
    <property type="entry name" value="Methyltransf_25"/>
</dbReference>
<keyword evidence="2" id="KW-0489">Methyltransferase</keyword>
<organism evidence="7 8">
    <name type="scientific">candidate division WWE3 bacterium CG10_big_fil_rev_8_21_14_0_10_32_10</name>
    <dbReference type="NCBI Taxonomy" id="1975090"/>
    <lineage>
        <taxon>Bacteria</taxon>
        <taxon>Katanobacteria</taxon>
    </lineage>
</organism>
<comment type="catalytic activity">
    <reaction evidence="5">
        <text>phosphoethanolamine + S-adenosyl-L-methionine = N-methylethanolamine phosphate + S-adenosyl-L-homocysteine + H(+)</text>
        <dbReference type="Rhea" id="RHEA:20365"/>
        <dbReference type="ChEBI" id="CHEBI:15378"/>
        <dbReference type="ChEBI" id="CHEBI:57781"/>
        <dbReference type="ChEBI" id="CHEBI:57856"/>
        <dbReference type="ChEBI" id="CHEBI:58190"/>
        <dbReference type="ChEBI" id="CHEBI:59789"/>
        <dbReference type="EC" id="2.1.1.103"/>
    </reaction>
    <physiologicalReaction direction="left-to-right" evidence="5">
        <dbReference type="Rhea" id="RHEA:20366"/>
    </physiologicalReaction>
</comment>
<evidence type="ECO:0000256" key="2">
    <source>
        <dbReference type="ARBA" id="ARBA00022603"/>
    </source>
</evidence>
<sequence>MNFNIIKSVSGVPFLWMLFERIFGADTQKKRIYRGAFKPRYSVLDFGCSVGNTTGAFLDFDYLGYDIDSKAIQYAKRKWKNSPTVKFECGNILDGKIKANSLDFVLFAGTGHHINDEEIILIFNELIRILKPNGELWFFDILKPDSQSPLMVRILAKIDRGKYIRTMEQYKRILESLSDIRITESKIIKVVGALVPQEDYGFFRLEKTLEL</sequence>
<proteinExistence type="predicted"/>
<comment type="pathway">
    <text evidence="1">Lipid metabolism.</text>
</comment>
<dbReference type="EMBL" id="PCXU01000041">
    <property type="protein sequence ID" value="PIR43045.1"/>
    <property type="molecule type" value="Genomic_DNA"/>
</dbReference>
<evidence type="ECO:0000256" key="5">
    <source>
        <dbReference type="ARBA" id="ARBA00047622"/>
    </source>
</evidence>
<evidence type="ECO:0000256" key="1">
    <source>
        <dbReference type="ARBA" id="ARBA00005189"/>
    </source>
</evidence>
<dbReference type="GO" id="GO:0032259">
    <property type="term" value="P:methylation"/>
    <property type="evidence" value="ECO:0007669"/>
    <property type="project" value="UniProtKB-KW"/>
</dbReference>
<dbReference type="Proteomes" id="UP000230214">
    <property type="component" value="Unassembled WGS sequence"/>
</dbReference>
<name>A0A2H0RB49_UNCKA</name>
<dbReference type="SUPFAM" id="SSF53335">
    <property type="entry name" value="S-adenosyl-L-methionine-dependent methyltransferases"/>
    <property type="match status" value="1"/>
</dbReference>
<evidence type="ECO:0000256" key="4">
    <source>
        <dbReference type="ARBA" id="ARBA00025707"/>
    </source>
</evidence>
<evidence type="ECO:0000313" key="7">
    <source>
        <dbReference type="EMBL" id="PIR43045.1"/>
    </source>
</evidence>
<dbReference type="CDD" id="cd02440">
    <property type="entry name" value="AdoMet_MTases"/>
    <property type="match status" value="1"/>
</dbReference>